<keyword evidence="1" id="KW-0472">Membrane</keyword>
<evidence type="ECO:0000313" key="2">
    <source>
        <dbReference type="EMBL" id="UWP83047.1"/>
    </source>
</evidence>
<name>A0ABY5VZ39_9ACTN</name>
<reference evidence="2" key="1">
    <citation type="submission" date="2021-04" db="EMBL/GenBank/DDBJ databases">
        <authorList>
            <person name="Hartkoorn R.C."/>
            <person name="Beaudoing E."/>
            <person name="Hot D."/>
        </authorList>
    </citation>
    <scope>NUCLEOTIDE SEQUENCE</scope>
    <source>
        <strain evidence="2">NRRL B-16292</strain>
    </source>
</reference>
<keyword evidence="1" id="KW-0812">Transmembrane</keyword>
<evidence type="ECO:0000313" key="3">
    <source>
        <dbReference type="Proteomes" id="UP001059617"/>
    </source>
</evidence>
<feature type="transmembrane region" description="Helical" evidence="1">
    <location>
        <begin position="12"/>
        <end position="37"/>
    </location>
</feature>
<evidence type="ECO:0000256" key="1">
    <source>
        <dbReference type="SAM" id="Phobius"/>
    </source>
</evidence>
<organism evidence="2 3">
    <name type="scientific">Dactylosporangium fulvum</name>
    <dbReference type="NCBI Taxonomy" id="53359"/>
    <lineage>
        <taxon>Bacteria</taxon>
        <taxon>Bacillati</taxon>
        <taxon>Actinomycetota</taxon>
        <taxon>Actinomycetes</taxon>
        <taxon>Micromonosporales</taxon>
        <taxon>Micromonosporaceae</taxon>
        <taxon>Dactylosporangium</taxon>
    </lineage>
</organism>
<accession>A0ABY5VZ39</accession>
<reference evidence="2" key="2">
    <citation type="submission" date="2022-09" db="EMBL/GenBank/DDBJ databases">
        <title>Biosynthetic gene clusters of Dactylosporangioum fulvum.</title>
        <authorList>
            <person name="Caradec T."/>
        </authorList>
    </citation>
    <scope>NUCLEOTIDE SEQUENCE</scope>
    <source>
        <strain evidence="2">NRRL B-16292</strain>
    </source>
</reference>
<proteinExistence type="predicted"/>
<protein>
    <recommendedName>
        <fullName evidence="4">DUF3592 domain-containing protein</fullName>
    </recommendedName>
</protein>
<feature type="transmembrane region" description="Helical" evidence="1">
    <location>
        <begin position="111"/>
        <end position="133"/>
    </location>
</feature>
<dbReference type="Proteomes" id="UP001059617">
    <property type="component" value="Chromosome"/>
</dbReference>
<sequence>MAGDVDDRRGRVLVAAIAMSAMLFMVPAASVLGTFWFRNGTFGDGVVVTAHVLKVSPGRTGEAEVEYVADGNRHQQWISCGTSCPRAGDWMEVEYSAGDPRQVARNRMRPYSSTAVVALFVTGAGIVVCGILLRRSKGRGKGRSKV</sequence>
<dbReference type="EMBL" id="CP073720">
    <property type="protein sequence ID" value="UWP83047.1"/>
    <property type="molecule type" value="Genomic_DNA"/>
</dbReference>
<gene>
    <name evidence="2" type="ORF">Dfulv_01685</name>
</gene>
<keyword evidence="3" id="KW-1185">Reference proteome</keyword>
<evidence type="ECO:0008006" key="4">
    <source>
        <dbReference type="Google" id="ProtNLM"/>
    </source>
</evidence>
<dbReference type="RefSeq" id="WP_259860826.1">
    <property type="nucleotide sequence ID" value="NZ_BAAAST010000080.1"/>
</dbReference>
<keyword evidence="1" id="KW-1133">Transmembrane helix</keyword>